<feature type="compositionally biased region" description="Basic and acidic residues" evidence="5">
    <location>
        <begin position="557"/>
        <end position="570"/>
    </location>
</feature>
<gene>
    <name evidence="8" type="ORF">PACTADRAFT_51530</name>
</gene>
<organism evidence="8 9">
    <name type="scientific">Pachysolen tannophilus NRRL Y-2460</name>
    <dbReference type="NCBI Taxonomy" id="669874"/>
    <lineage>
        <taxon>Eukaryota</taxon>
        <taxon>Fungi</taxon>
        <taxon>Dikarya</taxon>
        <taxon>Ascomycota</taxon>
        <taxon>Saccharomycotina</taxon>
        <taxon>Pichiomycetes</taxon>
        <taxon>Pachysolenaceae</taxon>
        <taxon>Pachysolen</taxon>
    </lineage>
</organism>
<feature type="compositionally biased region" description="Basic and acidic residues" evidence="5">
    <location>
        <begin position="531"/>
        <end position="547"/>
    </location>
</feature>
<feature type="region of interest" description="Disordered" evidence="5">
    <location>
        <begin position="631"/>
        <end position="676"/>
    </location>
</feature>
<feature type="domain" description="ESF1 RRM" evidence="7">
    <location>
        <begin position="279"/>
        <end position="353"/>
    </location>
</feature>
<keyword evidence="3" id="KW-0175">Coiled coil</keyword>
<comment type="similarity">
    <text evidence="2">Belongs to the ESF1 family.</text>
</comment>
<evidence type="ECO:0000259" key="7">
    <source>
        <dbReference type="Pfam" id="PF25121"/>
    </source>
</evidence>
<dbReference type="AlphaFoldDB" id="A0A1E4TQ26"/>
<dbReference type="GO" id="GO:0032040">
    <property type="term" value="C:small-subunit processome"/>
    <property type="evidence" value="ECO:0007669"/>
    <property type="project" value="EnsemblFungi"/>
</dbReference>
<feature type="compositionally biased region" description="Acidic residues" evidence="5">
    <location>
        <begin position="260"/>
        <end position="272"/>
    </location>
</feature>
<feature type="region of interest" description="Disordered" evidence="5">
    <location>
        <begin position="58"/>
        <end position="183"/>
    </location>
</feature>
<dbReference type="Pfam" id="PF25121">
    <property type="entry name" value="RRM_ESF1"/>
    <property type="match status" value="2"/>
</dbReference>
<feature type="compositionally biased region" description="Basic and acidic residues" evidence="5">
    <location>
        <begin position="224"/>
        <end position="243"/>
    </location>
</feature>
<feature type="compositionally biased region" description="Basic and acidic residues" evidence="5">
    <location>
        <begin position="473"/>
        <end position="492"/>
    </location>
</feature>
<dbReference type="OrthoDB" id="431825at2759"/>
<feature type="domain" description="NUC153" evidence="6">
    <location>
        <begin position="602"/>
        <end position="626"/>
    </location>
</feature>
<feature type="region of interest" description="Disordered" evidence="5">
    <location>
        <begin position="438"/>
        <end position="598"/>
    </location>
</feature>
<feature type="compositionally biased region" description="Acidic residues" evidence="5">
    <location>
        <begin position="118"/>
        <end position="131"/>
    </location>
</feature>
<dbReference type="STRING" id="669874.A0A1E4TQ26"/>
<feature type="compositionally biased region" description="Acidic residues" evidence="5">
    <location>
        <begin position="144"/>
        <end position="171"/>
    </location>
</feature>
<evidence type="ECO:0000256" key="1">
    <source>
        <dbReference type="ARBA" id="ARBA00004604"/>
    </source>
</evidence>
<evidence type="ECO:0000313" key="9">
    <source>
        <dbReference type="Proteomes" id="UP000094236"/>
    </source>
</evidence>
<evidence type="ECO:0000259" key="6">
    <source>
        <dbReference type="Pfam" id="PF08159"/>
    </source>
</evidence>
<evidence type="ECO:0000256" key="3">
    <source>
        <dbReference type="ARBA" id="ARBA00023054"/>
    </source>
</evidence>
<dbReference type="Pfam" id="PF08159">
    <property type="entry name" value="NUC153"/>
    <property type="match status" value="1"/>
</dbReference>
<feature type="compositionally biased region" description="Basic and acidic residues" evidence="5">
    <location>
        <begin position="58"/>
        <end position="89"/>
    </location>
</feature>
<dbReference type="InterPro" id="IPR056750">
    <property type="entry name" value="RRM_ESF1"/>
</dbReference>
<evidence type="ECO:0000256" key="4">
    <source>
        <dbReference type="ARBA" id="ARBA00023242"/>
    </source>
</evidence>
<reference evidence="9" key="1">
    <citation type="submission" date="2016-05" db="EMBL/GenBank/DDBJ databases">
        <title>Comparative genomics of biotechnologically important yeasts.</title>
        <authorList>
            <consortium name="DOE Joint Genome Institute"/>
            <person name="Riley R."/>
            <person name="Haridas S."/>
            <person name="Wolfe K.H."/>
            <person name="Lopes M.R."/>
            <person name="Hittinger C.T."/>
            <person name="Goker M."/>
            <person name="Salamov A."/>
            <person name="Wisecaver J."/>
            <person name="Long T.M."/>
            <person name="Aerts A.L."/>
            <person name="Barry K."/>
            <person name="Choi C."/>
            <person name="Clum A."/>
            <person name="Coughlan A.Y."/>
            <person name="Deshpande S."/>
            <person name="Douglass A.P."/>
            <person name="Hanson S.J."/>
            <person name="Klenk H.-P."/>
            <person name="Labutti K."/>
            <person name="Lapidus A."/>
            <person name="Lindquist E."/>
            <person name="Lipzen A."/>
            <person name="Meier-Kolthoff J.P."/>
            <person name="Ohm R.A."/>
            <person name="Otillar R.P."/>
            <person name="Pangilinan J."/>
            <person name="Peng Y."/>
            <person name="Rokas A."/>
            <person name="Rosa C.A."/>
            <person name="Scheuner C."/>
            <person name="Sibirny A.A."/>
            <person name="Slot J.C."/>
            <person name="Stielow J.B."/>
            <person name="Sun H."/>
            <person name="Kurtzman C.P."/>
            <person name="Blackwell M."/>
            <person name="Grigoriev I.V."/>
            <person name="Jeffries T.W."/>
        </authorList>
    </citation>
    <scope>NUCLEOTIDE SEQUENCE [LARGE SCALE GENOMIC DNA]</scope>
    <source>
        <strain evidence="9">NRRL Y-2460</strain>
    </source>
</reference>
<dbReference type="Proteomes" id="UP000094236">
    <property type="component" value="Unassembled WGS sequence"/>
</dbReference>
<dbReference type="InterPro" id="IPR039754">
    <property type="entry name" value="Esf1"/>
</dbReference>
<evidence type="ECO:0000313" key="8">
    <source>
        <dbReference type="EMBL" id="ODV93778.1"/>
    </source>
</evidence>
<dbReference type="EMBL" id="KV454017">
    <property type="protein sequence ID" value="ODV93778.1"/>
    <property type="molecule type" value="Genomic_DNA"/>
</dbReference>
<dbReference type="GO" id="GO:0003723">
    <property type="term" value="F:RNA binding"/>
    <property type="evidence" value="ECO:0007669"/>
    <property type="project" value="EnsemblFungi"/>
</dbReference>
<comment type="subcellular location">
    <subcellularLocation>
        <location evidence="1">Nucleus</location>
        <location evidence="1">Nucleolus</location>
    </subcellularLocation>
</comment>
<dbReference type="PANTHER" id="PTHR12202">
    <property type="entry name" value="ESF1 HOMOLOG"/>
    <property type="match status" value="1"/>
</dbReference>
<evidence type="ECO:0000256" key="5">
    <source>
        <dbReference type="SAM" id="MobiDB-lite"/>
    </source>
</evidence>
<name>A0A1E4TQ26_PACTA</name>
<sequence>MAKDNKKIIKDERFSSMYNDFKFKPPKTKNLKVKVDDRFSKDELDIYKKKAKVDRYGRKIKEDGGKNKDFEKFYEMEKEEKEKSEKESSDEAEDDERELKVDAVDTIDKSESTSESESQSESDLESESELEGLDRARGEGLESSSDEDEDSSVSSEEEEVEESDGETEVEIEDSKPEEGEPTYRFAVVNMDWDNVKTDDLFATFSSFLPVGGSIKDISIYPSEFGKERMQKEELEGPPRELFKKSSSSSKKGKDNKNNDEESESESDSDVSDLEAAAKKLYEDDDGKEDYDSKALRRYQLQRLRYYYAVVTCDSVATAQNIYQNCDSTEYESTANLFDLRYIPDDMSFEDEEATQKTTRLGKNYKPTPFVTDALQHSKVKLTWDETPAERIQLSNRSFTQREIEEMDFKAYLASDSDEESENGAGDLKNKYKALAESSGKIGNKSIFGGAAHEEDDGDVDFEVTFTPGLAEGSRQKEDTNKEETTVEKLRRKEKERRKKRKEKVKEIKKQQDEGLKEKKKELSSSKRKTSKDHTSSKDDEPDNKAELELLMMDDQSDEQKNHFNMKDIIKAAKSQHKGKKHNKKKNYDEENLQADFKPDLSDDRFNEIFENHEFAIDPTAPQFKKTAIMSQIIAEKNKRRKDDKKESKGNVNKKHKKGTTSSNELDSLVGRLKNKH</sequence>
<feature type="compositionally biased region" description="Basic and acidic residues" evidence="5">
    <location>
        <begin position="503"/>
        <end position="524"/>
    </location>
</feature>
<dbReference type="PANTHER" id="PTHR12202:SF0">
    <property type="entry name" value="ESF1 HOMOLOG"/>
    <property type="match status" value="1"/>
</dbReference>
<accession>A0A1E4TQ26</accession>
<feature type="region of interest" description="Disordered" evidence="5">
    <location>
        <begin position="221"/>
        <end position="272"/>
    </location>
</feature>
<dbReference type="GO" id="GO:0006364">
    <property type="term" value="P:rRNA processing"/>
    <property type="evidence" value="ECO:0007669"/>
    <property type="project" value="EnsemblFungi"/>
</dbReference>
<feature type="compositionally biased region" description="Basic and acidic residues" evidence="5">
    <location>
        <begin position="97"/>
        <end position="112"/>
    </location>
</feature>
<proteinExistence type="inferred from homology"/>
<keyword evidence="9" id="KW-1185">Reference proteome</keyword>
<evidence type="ECO:0000256" key="2">
    <source>
        <dbReference type="ARBA" id="ARBA00009087"/>
    </source>
</evidence>
<feature type="domain" description="ESF1 RRM" evidence="7">
    <location>
        <begin position="182"/>
        <end position="265"/>
    </location>
</feature>
<protein>
    <submittedName>
        <fullName evidence="8">Uncharacterized protein</fullName>
    </submittedName>
</protein>
<feature type="compositionally biased region" description="Basic residues" evidence="5">
    <location>
        <begin position="493"/>
        <end position="502"/>
    </location>
</feature>
<dbReference type="InterPro" id="IPR012580">
    <property type="entry name" value="NUC153"/>
</dbReference>
<keyword evidence="4" id="KW-0539">Nucleus</keyword>
<feature type="compositionally biased region" description="Basic residues" evidence="5">
    <location>
        <begin position="573"/>
        <end position="584"/>
    </location>
</feature>